<dbReference type="Pfam" id="PF00300">
    <property type="entry name" value="His_Phos_1"/>
    <property type="match status" value="1"/>
</dbReference>
<dbReference type="EC" id="5.4.2.11" evidence="2"/>
<evidence type="ECO:0000256" key="4">
    <source>
        <dbReference type="ARBA" id="ARBA00023235"/>
    </source>
</evidence>
<reference evidence="6 7" key="1">
    <citation type="submission" date="2017-10" db="EMBL/GenBank/DDBJ databases">
        <title>Draft genome of actinobacteria isolated from guarana (Paullinia cupana (Mart.) Ducke.</title>
        <authorList>
            <person name="Siqueira K.A."/>
            <person name="Liotti R.G."/>
            <person name="Mendes T.A."/>
            <person name="Soares M.A."/>
        </authorList>
    </citation>
    <scope>NUCLEOTIDE SEQUENCE [LARGE SCALE GENOMIC DNA]</scope>
    <source>
        <strain evidence="6 7">199</strain>
    </source>
</reference>
<dbReference type="Gene3D" id="3.40.50.1240">
    <property type="entry name" value="Phosphoglycerate mutase-like"/>
    <property type="match status" value="1"/>
</dbReference>
<comment type="similarity">
    <text evidence="1">Belongs to the phosphoglycerate mutase family. BPG-dependent PGAM subfamily.</text>
</comment>
<accession>A0A3R8QBK7</accession>
<organism evidence="6 7">
    <name type="scientific">Streptomyces griseofuscus</name>
    <dbReference type="NCBI Taxonomy" id="146922"/>
    <lineage>
        <taxon>Bacteria</taxon>
        <taxon>Bacillati</taxon>
        <taxon>Actinomycetota</taxon>
        <taxon>Actinomycetes</taxon>
        <taxon>Kitasatosporales</taxon>
        <taxon>Streptomycetaceae</taxon>
        <taxon>Streptomyces</taxon>
    </lineage>
</organism>
<keyword evidence="4" id="KW-0413">Isomerase</keyword>
<gene>
    <name evidence="6" type="ORF">CQW44_34820</name>
</gene>
<evidence type="ECO:0000256" key="2">
    <source>
        <dbReference type="ARBA" id="ARBA00012028"/>
    </source>
</evidence>
<evidence type="ECO:0000313" key="6">
    <source>
        <dbReference type="EMBL" id="RRQ79149.1"/>
    </source>
</evidence>
<keyword evidence="3" id="KW-0324">Glycolysis</keyword>
<dbReference type="GO" id="GO:0004619">
    <property type="term" value="F:phosphoglycerate mutase activity"/>
    <property type="evidence" value="ECO:0007669"/>
    <property type="project" value="UniProtKB-EC"/>
</dbReference>
<dbReference type="CDD" id="cd07067">
    <property type="entry name" value="HP_PGM_like"/>
    <property type="match status" value="1"/>
</dbReference>
<feature type="region of interest" description="Disordered" evidence="5">
    <location>
        <begin position="1"/>
        <end position="29"/>
    </location>
</feature>
<dbReference type="GO" id="GO:0006096">
    <property type="term" value="P:glycolytic process"/>
    <property type="evidence" value="ECO:0007669"/>
    <property type="project" value="UniProtKB-KW"/>
</dbReference>
<sequence length="259" mass="27650">MGRSARPDGQPRSTPGGAAPHRSARGAVRAGAPGGRVILAFLRHTAAISSSEVYLPDDRRVLTEDGRTHAVALRPVLRRFAPDAVWCSPLRRAVETWTLAGTGLGLDARPHEDLGERSFPSLAGLTLPQIAARIGPAQTALARVSTDLVDPPGEESVRAASRRLVVAMRSVAREAAALGAERVLVVSHGGPSSWLLCHLLGVPLERNRVFRHDQGRFHLLEVDENLTLATAIALNTAQLPEPRGAPEPPGQFTAPPSWH</sequence>
<dbReference type="SUPFAM" id="SSF53254">
    <property type="entry name" value="Phosphoglycerate mutase-like"/>
    <property type="match status" value="1"/>
</dbReference>
<dbReference type="Proteomes" id="UP000276379">
    <property type="component" value="Unassembled WGS sequence"/>
</dbReference>
<evidence type="ECO:0000256" key="1">
    <source>
        <dbReference type="ARBA" id="ARBA00006717"/>
    </source>
</evidence>
<proteinExistence type="inferred from homology"/>
<feature type="region of interest" description="Disordered" evidence="5">
    <location>
        <begin position="239"/>
        <end position="259"/>
    </location>
</feature>
<dbReference type="InterPro" id="IPR029033">
    <property type="entry name" value="His_PPase_superfam"/>
</dbReference>
<dbReference type="EMBL" id="PDES01000019">
    <property type="protein sequence ID" value="RRQ79149.1"/>
    <property type="molecule type" value="Genomic_DNA"/>
</dbReference>
<dbReference type="PANTHER" id="PTHR11931">
    <property type="entry name" value="PHOSPHOGLYCERATE MUTASE"/>
    <property type="match status" value="1"/>
</dbReference>
<dbReference type="AlphaFoldDB" id="A0A3R8QBK7"/>
<evidence type="ECO:0000313" key="7">
    <source>
        <dbReference type="Proteomes" id="UP000276379"/>
    </source>
</evidence>
<evidence type="ECO:0000256" key="3">
    <source>
        <dbReference type="ARBA" id="ARBA00023152"/>
    </source>
</evidence>
<name>A0A3R8QBK7_9ACTN</name>
<comment type="caution">
    <text evidence="6">The sequence shown here is derived from an EMBL/GenBank/DDBJ whole genome shotgun (WGS) entry which is preliminary data.</text>
</comment>
<protein>
    <recommendedName>
        <fullName evidence="2">phosphoglycerate mutase (2,3-diphosphoglycerate-dependent)</fullName>
        <ecNumber evidence="2">5.4.2.11</ecNumber>
    </recommendedName>
</protein>
<keyword evidence="7" id="KW-1185">Reference proteome</keyword>
<dbReference type="InterPro" id="IPR005952">
    <property type="entry name" value="Phosphogly_mut1"/>
</dbReference>
<evidence type="ECO:0000256" key="5">
    <source>
        <dbReference type="SAM" id="MobiDB-lite"/>
    </source>
</evidence>
<dbReference type="SMART" id="SM00855">
    <property type="entry name" value="PGAM"/>
    <property type="match status" value="1"/>
</dbReference>
<dbReference type="InterPro" id="IPR013078">
    <property type="entry name" value="His_Pase_superF_clade-1"/>
</dbReference>